<keyword evidence="3" id="KW-0547">Nucleotide-binding</keyword>
<keyword evidence="3" id="KW-0614">Plasmid</keyword>
<evidence type="ECO:0000259" key="2">
    <source>
        <dbReference type="Pfam" id="PF04851"/>
    </source>
</evidence>
<keyword evidence="3" id="KW-0347">Helicase</keyword>
<keyword evidence="3" id="KW-0067">ATP-binding</keyword>
<feature type="domain" description="Helicase/UvrB N-terminal" evidence="2">
    <location>
        <begin position="99"/>
        <end position="258"/>
    </location>
</feature>
<organism evidence="3">
    <name type="scientific">Streptomyces althioticus</name>
    <dbReference type="NCBI Taxonomy" id="83380"/>
    <lineage>
        <taxon>Bacteria</taxon>
        <taxon>Bacillati</taxon>
        <taxon>Actinomycetota</taxon>
        <taxon>Actinomycetes</taxon>
        <taxon>Kitasatosporales</taxon>
        <taxon>Streptomycetaceae</taxon>
        <taxon>Streptomyces</taxon>
        <taxon>Streptomyces althioticus group</taxon>
    </lineage>
</organism>
<evidence type="ECO:0000313" key="3">
    <source>
        <dbReference type="EMBL" id="WUU58453.1"/>
    </source>
</evidence>
<dbReference type="InterPro" id="IPR006935">
    <property type="entry name" value="Helicase/UvrB_N"/>
</dbReference>
<evidence type="ECO:0000256" key="1">
    <source>
        <dbReference type="SAM" id="MobiDB-lite"/>
    </source>
</evidence>
<keyword evidence="3" id="KW-0378">Hydrolase</keyword>
<accession>A0ABZ1YFW5</accession>
<protein>
    <submittedName>
        <fullName evidence="3">DEAD/DEAH box helicase</fullName>
    </submittedName>
</protein>
<dbReference type="Gene3D" id="3.40.50.300">
    <property type="entry name" value="P-loop containing nucleotide triphosphate hydrolases"/>
    <property type="match status" value="1"/>
</dbReference>
<gene>
    <name evidence="3" type="ORF">OIE82_35325</name>
</gene>
<dbReference type="Pfam" id="PF04851">
    <property type="entry name" value="ResIII"/>
    <property type="match status" value="1"/>
</dbReference>
<name>A0ABZ1YFW5_9ACTN</name>
<dbReference type="InterPro" id="IPR027417">
    <property type="entry name" value="P-loop_NTPase"/>
</dbReference>
<dbReference type="EMBL" id="CP109208">
    <property type="protein sequence ID" value="WUU58453.1"/>
    <property type="molecule type" value="Genomic_DNA"/>
</dbReference>
<dbReference type="SUPFAM" id="SSF52540">
    <property type="entry name" value="P-loop containing nucleoside triphosphate hydrolases"/>
    <property type="match status" value="2"/>
</dbReference>
<feature type="region of interest" description="Disordered" evidence="1">
    <location>
        <begin position="1"/>
        <end position="40"/>
    </location>
</feature>
<reference evidence="3" key="1">
    <citation type="submission" date="2022-10" db="EMBL/GenBank/DDBJ databases">
        <title>The complete genomes of actinobacterial strains from the NBC collection.</title>
        <authorList>
            <person name="Joergensen T.S."/>
            <person name="Alvarez Arevalo M."/>
            <person name="Sterndorff E.B."/>
            <person name="Faurdal D."/>
            <person name="Vuksanovic O."/>
            <person name="Mourched A.-S."/>
            <person name="Charusanti P."/>
            <person name="Shaw S."/>
            <person name="Blin K."/>
            <person name="Weber T."/>
        </authorList>
    </citation>
    <scope>NUCLEOTIDE SEQUENCE [LARGE SCALE GENOMIC DNA]</scope>
    <source>
        <strain evidence="3">NBC 01686</strain>
        <plasmid evidence="3">unnamed1</plasmid>
    </source>
</reference>
<geneLocation type="plasmid" evidence="3">
    <name>unnamed1</name>
</geneLocation>
<dbReference type="RefSeq" id="WP_266477832.1">
    <property type="nucleotide sequence ID" value="NZ_CP109208.1"/>
</dbReference>
<proteinExistence type="predicted"/>
<sequence>METSSTGLADGPHPSAAEPARPSAGVGRSQQYHVLTTGCPPYPGVSRHPKWGLPLYRGRRLPPALEGFAAPRHSWERLVQDVLNGVPPAPDRHRQPPALRDYQWPRVAKMQAAYAAGAPGFLLADPTGSGKTAMAITTVSGLPVKTVLVVTKLSVVPAWRAAIDFFATSAQRWVVINAEQLWRLFEHPWHPLAALPADEAASIAAQSGLCRVDFGVVITDESHILADPTSIRSRLHARIMRPAHGERPWWLRLSATPFTAPHETRYVADLLAHVTGAEEPGDVDRSDYLEWLRERGFELNIDAGGRWHHVDNAHDVGRVKELLYDSAVGASSSPQELGLPDQVRELRPVELSPKDLRTYAKAWREFRQAVGLATDDQDEVRDDGRQAALRRVQRASFLKVPHVAGVVADLVASGYQVAVPTWYLETVHALCEHIAWELKSRGLPDRVVDITGEDVGLRERKRRAFQLGRCRVVVFNALEGINLHAGERNVDGEGHDATSTPRATVVADVLTGGKRPLQAEGRASRDGQHALAVYVYVPGTTEEAWLARMLRFAANTQALARASADARALTELADQLDAHAGALPEVPA</sequence>
<dbReference type="GO" id="GO:0004386">
    <property type="term" value="F:helicase activity"/>
    <property type="evidence" value="ECO:0007669"/>
    <property type="project" value="UniProtKB-KW"/>
</dbReference>